<dbReference type="EMBL" id="UFQT01000526">
    <property type="protein sequence ID" value="SSX24984.1"/>
    <property type="molecule type" value="Genomic_DNA"/>
</dbReference>
<dbReference type="InterPro" id="IPR013201">
    <property type="entry name" value="Prot_inhib_I29"/>
</dbReference>
<keyword evidence="4" id="KW-0788">Thiol protease</keyword>
<dbReference type="SMART" id="SM00645">
    <property type="entry name" value="Pept_C1"/>
    <property type="match status" value="1"/>
</dbReference>
<reference evidence="11" key="2">
    <citation type="submission" date="2018-07" db="EMBL/GenBank/DDBJ databases">
        <authorList>
            <person name="Quirk P.G."/>
            <person name="Krulwich T.A."/>
        </authorList>
    </citation>
    <scope>NUCLEOTIDE SEQUENCE</scope>
</reference>
<evidence type="ECO:0000256" key="4">
    <source>
        <dbReference type="ARBA" id="ARBA00022807"/>
    </source>
</evidence>
<sequence length="350" mass="39980">MNIKFLFTYFLGLLWNLNDKFTLAREWKTRIEKVDGSSNQDYEIYSTWDEFKTAYNRSFSMGYRESRRQKAYEHNLAEINKHNKAFEEGQSTFKMRTTSMCDLETQEYRGRYIKLEESPIDLTHGSDIVASAYGTNDDLPLAVDWREEGFVTPPENQKSCGACYAFSIAASVEGQVFARINKIIKLSTQQMVDCSVSHGNHGCSGGSLRNTLRYLEERGGLMREKDYPYVAAQNKCKFIEQLSIVNVTTWAILPPRQEELLQLAVATIGPIPISINAAPRSFQLYSSGIYDDPECKSNAVNHAMLLIGYTPKYWIIKNWWGKNWGENGYMKIVRGKNMCGLANFPAYAVV</sequence>
<accession>A0A336KK13</accession>
<dbReference type="InterPro" id="IPR013128">
    <property type="entry name" value="Peptidase_C1A"/>
</dbReference>
<name>A0A336KK13_CULSO</name>
<dbReference type="CDD" id="cd02248">
    <property type="entry name" value="Peptidase_C1A"/>
    <property type="match status" value="1"/>
</dbReference>
<keyword evidence="7" id="KW-0732">Signal</keyword>
<dbReference type="FunFam" id="3.90.70.10:FF:000006">
    <property type="entry name" value="Cathepsin S"/>
    <property type="match status" value="1"/>
</dbReference>
<feature type="domain" description="Peptidase C1A papain C-terminal" evidence="8">
    <location>
        <begin position="139"/>
        <end position="349"/>
    </location>
</feature>
<dbReference type="Pfam" id="PF00112">
    <property type="entry name" value="Peptidase_C1"/>
    <property type="match status" value="1"/>
</dbReference>
<evidence type="ECO:0000256" key="7">
    <source>
        <dbReference type="SAM" id="SignalP"/>
    </source>
</evidence>
<feature type="domain" description="Cathepsin propeptide inhibitor" evidence="9">
    <location>
        <begin position="48"/>
        <end position="108"/>
    </location>
</feature>
<evidence type="ECO:0000313" key="11">
    <source>
        <dbReference type="EMBL" id="SSX24984.1"/>
    </source>
</evidence>
<keyword evidence="3" id="KW-0378">Hydrolase</keyword>
<dbReference type="EC" id="3.4.22.15" evidence="6"/>
<evidence type="ECO:0000256" key="1">
    <source>
        <dbReference type="ARBA" id="ARBA00008455"/>
    </source>
</evidence>
<evidence type="ECO:0000259" key="8">
    <source>
        <dbReference type="SMART" id="SM00645"/>
    </source>
</evidence>
<dbReference type="GO" id="GO:0004197">
    <property type="term" value="F:cysteine-type endopeptidase activity"/>
    <property type="evidence" value="ECO:0007669"/>
    <property type="project" value="UniProtKB-EC"/>
</dbReference>
<dbReference type="AlphaFoldDB" id="A0A336KK13"/>
<dbReference type="SMART" id="SM00848">
    <property type="entry name" value="Inhibitor_I29"/>
    <property type="match status" value="1"/>
</dbReference>
<proteinExistence type="inferred from homology"/>
<evidence type="ECO:0000259" key="9">
    <source>
        <dbReference type="SMART" id="SM00848"/>
    </source>
</evidence>
<keyword evidence="2" id="KW-0645">Protease</keyword>
<evidence type="ECO:0000256" key="6">
    <source>
        <dbReference type="ARBA" id="ARBA00038911"/>
    </source>
</evidence>
<feature type="chain" id="PRO_5036062044" description="cathepsin L" evidence="7">
    <location>
        <begin position="25"/>
        <end position="350"/>
    </location>
</feature>
<organism evidence="10">
    <name type="scientific">Culicoides sonorensis</name>
    <name type="common">Biting midge</name>
    <dbReference type="NCBI Taxonomy" id="179676"/>
    <lineage>
        <taxon>Eukaryota</taxon>
        <taxon>Metazoa</taxon>
        <taxon>Ecdysozoa</taxon>
        <taxon>Arthropoda</taxon>
        <taxon>Hexapoda</taxon>
        <taxon>Insecta</taxon>
        <taxon>Pterygota</taxon>
        <taxon>Neoptera</taxon>
        <taxon>Endopterygota</taxon>
        <taxon>Diptera</taxon>
        <taxon>Nematocera</taxon>
        <taxon>Chironomoidea</taxon>
        <taxon>Ceratopogonidae</taxon>
        <taxon>Ceratopogoninae</taxon>
        <taxon>Culicoides</taxon>
        <taxon>Monoculicoides</taxon>
    </lineage>
</organism>
<protein>
    <recommendedName>
        <fullName evidence="6">cathepsin L</fullName>
        <ecNumber evidence="6">3.4.22.15</ecNumber>
    </recommendedName>
</protein>
<dbReference type="InterPro" id="IPR000668">
    <property type="entry name" value="Peptidase_C1A_C"/>
</dbReference>
<reference evidence="10" key="1">
    <citation type="submission" date="2018-04" db="EMBL/GenBank/DDBJ databases">
        <authorList>
            <person name="Go L.Y."/>
            <person name="Mitchell J.A."/>
        </authorList>
    </citation>
    <scope>NUCLEOTIDE SEQUENCE</scope>
    <source>
        <tissue evidence="10">Whole organism</tissue>
    </source>
</reference>
<dbReference type="InterPro" id="IPR039417">
    <property type="entry name" value="Peptidase_C1A_papain-like"/>
</dbReference>
<dbReference type="InterPro" id="IPR038765">
    <property type="entry name" value="Papain-like_cys_pep_sf"/>
</dbReference>
<dbReference type="Pfam" id="PF08246">
    <property type="entry name" value="Inhibitor_I29"/>
    <property type="match status" value="1"/>
</dbReference>
<dbReference type="GO" id="GO:0006508">
    <property type="term" value="P:proteolysis"/>
    <property type="evidence" value="ECO:0007669"/>
    <property type="project" value="UniProtKB-KW"/>
</dbReference>
<dbReference type="PANTHER" id="PTHR12411">
    <property type="entry name" value="CYSTEINE PROTEASE FAMILY C1-RELATED"/>
    <property type="match status" value="1"/>
</dbReference>
<dbReference type="SUPFAM" id="SSF54001">
    <property type="entry name" value="Cysteine proteinases"/>
    <property type="match status" value="1"/>
</dbReference>
<dbReference type="OMA" id="DNMAEIV"/>
<evidence type="ECO:0000256" key="2">
    <source>
        <dbReference type="ARBA" id="ARBA00022670"/>
    </source>
</evidence>
<comment type="similarity">
    <text evidence="1">Belongs to the peptidase C1 family.</text>
</comment>
<comment type="catalytic activity">
    <reaction evidence="5">
        <text>Specificity close to that of papain. As compared to cathepsin B, cathepsin L exhibits higher activity toward protein substrates, but has little activity on Z-Arg-Arg-NHMec, and no peptidyl-dipeptidase activity.</text>
        <dbReference type="EC" id="3.4.22.15"/>
    </reaction>
</comment>
<dbReference type="EMBL" id="UFQS01000526">
    <property type="protein sequence ID" value="SSX04621.1"/>
    <property type="molecule type" value="Genomic_DNA"/>
</dbReference>
<evidence type="ECO:0000256" key="5">
    <source>
        <dbReference type="ARBA" id="ARBA00036319"/>
    </source>
</evidence>
<dbReference type="VEuPathDB" id="VectorBase:CSON011788"/>
<dbReference type="Gene3D" id="3.90.70.10">
    <property type="entry name" value="Cysteine proteinases"/>
    <property type="match status" value="1"/>
</dbReference>
<evidence type="ECO:0000313" key="10">
    <source>
        <dbReference type="EMBL" id="SSX04621.1"/>
    </source>
</evidence>
<evidence type="ECO:0000256" key="3">
    <source>
        <dbReference type="ARBA" id="ARBA00022801"/>
    </source>
</evidence>
<gene>
    <name evidence="10" type="primary">CSON011788</name>
</gene>
<feature type="signal peptide" evidence="7">
    <location>
        <begin position="1"/>
        <end position="24"/>
    </location>
</feature>